<dbReference type="PANTHER" id="PTHR31234">
    <property type="entry name" value="LATE EMBRYOGENESIS ABUNDANT (LEA) HYDROXYPROLINE-RICH GLYCOPROTEIN FAMILY"/>
    <property type="match status" value="1"/>
</dbReference>
<name>A0A5P1E572_ASPOF</name>
<dbReference type="Gramene" id="ONK57123">
    <property type="protein sequence ID" value="ONK57123"/>
    <property type="gene ID" value="A4U43_C10F16850"/>
</dbReference>
<dbReference type="GO" id="GO:0098542">
    <property type="term" value="P:defense response to other organism"/>
    <property type="evidence" value="ECO:0007669"/>
    <property type="project" value="InterPro"/>
</dbReference>
<dbReference type="PANTHER" id="PTHR31234:SF39">
    <property type="entry name" value="HARPIN-INDUCED PROTEIN 1 CONTAINING PROTEIN, EXPRESSED"/>
    <property type="match status" value="1"/>
</dbReference>
<evidence type="ECO:0000256" key="2">
    <source>
        <dbReference type="ARBA" id="ARBA00023136"/>
    </source>
</evidence>
<keyword evidence="2 3" id="KW-0472">Membrane</keyword>
<dbReference type="AlphaFoldDB" id="A0A5P1E572"/>
<evidence type="ECO:0008006" key="6">
    <source>
        <dbReference type="Google" id="ProtNLM"/>
    </source>
</evidence>
<sequence>MTTKPPKKDEDLGSMTMNARVDHLVINNPSSSTRLTPPPRRRKILRFVVVVPAAALLAFALGLHAGFALHPKNLHVFVSQAELKRFSLVGNRTVHSKLDAAIVFRNPNKWARVRYKPVHATGFYEKSTFGSVRLGKSKQARDSIKTFDVELEGESAMPVNWRVGEFYEAKEKGFADVEVRVYSRIRYKIGWLKTRKRSLVAICGLNGVALASNESFGGGGGGFRGTRSKYGTLGVCVYGCDLWL</sequence>
<evidence type="ECO:0000313" key="4">
    <source>
        <dbReference type="EMBL" id="ONK57123.1"/>
    </source>
</evidence>
<dbReference type="EMBL" id="CM007390">
    <property type="protein sequence ID" value="ONK57123.1"/>
    <property type="molecule type" value="Genomic_DNA"/>
</dbReference>
<gene>
    <name evidence="4" type="ORF">A4U43_C10F16850</name>
</gene>
<comment type="subcellular location">
    <subcellularLocation>
        <location evidence="1">Membrane</location>
    </subcellularLocation>
</comment>
<evidence type="ECO:0000256" key="1">
    <source>
        <dbReference type="ARBA" id="ARBA00004370"/>
    </source>
</evidence>
<evidence type="ECO:0000313" key="5">
    <source>
        <dbReference type="Proteomes" id="UP000243459"/>
    </source>
</evidence>
<keyword evidence="5" id="KW-1185">Reference proteome</keyword>
<accession>A0A5P1E572</accession>
<organism evidence="4 5">
    <name type="scientific">Asparagus officinalis</name>
    <name type="common">Garden asparagus</name>
    <dbReference type="NCBI Taxonomy" id="4686"/>
    <lineage>
        <taxon>Eukaryota</taxon>
        <taxon>Viridiplantae</taxon>
        <taxon>Streptophyta</taxon>
        <taxon>Embryophyta</taxon>
        <taxon>Tracheophyta</taxon>
        <taxon>Spermatophyta</taxon>
        <taxon>Magnoliopsida</taxon>
        <taxon>Liliopsida</taxon>
        <taxon>Asparagales</taxon>
        <taxon>Asparagaceae</taxon>
        <taxon>Asparagoideae</taxon>
        <taxon>Asparagus</taxon>
    </lineage>
</organism>
<evidence type="ECO:0000256" key="3">
    <source>
        <dbReference type="SAM" id="Phobius"/>
    </source>
</evidence>
<feature type="transmembrane region" description="Helical" evidence="3">
    <location>
        <begin position="44"/>
        <end position="69"/>
    </location>
</feature>
<dbReference type="InterPro" id="IPR044839">
    <property type="entry name" value="NDR1-like"/>
</dbReference>
<reference evidence="5" key="1">
    <citation type="journal article" date="2017" name="Nat. Commun.">
        <title>The asparagus genome sheds light on the origin and evolution of a young Y chromosome.</title>
        <authorList>
            <person name="Harkess A."/>
            <person name="Zhou J."/>
            <person name="Xu C."/>
            <person name="Bowers J.E."/>
            <person name="Van der Hulst R."/>
            <person name="Ayyampalayam S."/>
            <person name="Mercati F."/>
            <person name="Riccardi P."/>
            <person name="McKain M.R."/>
            <person name="Kakrana A."/>
            <person name="Tang H."/>
            <person name="Ray J."/>
            <person name="Groenendijk J."/>
            <person name="Arikit S."/>
            <person name="Mathioni S.M."/>
            <person name="Nakano M."/>
            <person name="Shan H."/>
            <person name="Telgmann-Rauber A."/>
            <person name="Kanno A."/>
            <person name="Yue Z."/>
            <person name="Chen H."/>
            <person name="Li W."/>
            <person name="Chen Y."/>
            <person name="Xu X."/>
            <person name="Zhang Y."/>
            <person name="Luo S."/>
            <person name="Chen H."/>
            <person name="Gao J."/>
            <person name="Mao Z."/>
            <person name="Pires J.C."/>
            <person name="Luo M."/>
            <person name="Kudrna D."/>
            <person name="Wing R.A."/>
            <person name="Meyers B.C."/>
            <person name="Yi K."/>
            <person name="Kong H."/>
            <person name="Lavrijsen P."/>
            <person name="Sunseri F."/>
            <person name="Falavigna A."/>
            <person name="Ye Y."/>
            <person name="Leebens-Mack J.H."/>
            <person name="Chen G."/>
        </authorList>
    </citation>
    <scope>NUCLEOTIDE SEQUENCE [LARGE SCALE GENOMIC DNA]</scope>
    <source>
        <strain evidence="5">cv. DH0086</strain>
    </source>
</reference>
<dbReference type="GO" id="GO:0005886">
    <property type="term" value="C:plasma membrane"/>
    <property type="evidence" value="ECO:0007669"/>
    <property type="project" value="TreeGrafter"/>
</dbReference>
<protein>
    <recommendedName>
        <fullName evidence="6">Late embryogenesis abundant protein LEA-2 subgroup domain-containing protein</fullName>
    </recommendedName>
</protein>
<keyword evidence="3" id="KW-0812">Transmembrane</keyword>
<dbReference type="Proteomes" id="UP000243459">
    <property type="component" value="Chromosome 10"/>
</dbReference>
<keyword evidence="3" id="KW-1133">Transmembrane helix</keyword>
<proteinExistence type="predicted"/>